<comment type="caution">
    <text evidence="3">The sequence shown here is derived from an EMBL/GenBank/DDBJ whole genome shotgun (WGS) entry which is preliminary data.</text>
</comment>
<dbReference type="PROSITE" id="PS50042">
    <property type="entry name" value="CNMP_BINDING_3"/>
    <property type="match status" value="1"/>
</dbReference>
<feature type="region of interest" description="Disordered" evidence="1">
    <location>
        <begin position="1104"/>
        <end position="1125"/>
    </location>
</feature>
<dbReference type="SUPFAM" id="SSF51206">
    <property type="entry name" value="cAMP-binding domain-like"/>
    <property type="match status" value="1"/>
</dbReference>
<dbReference type="InterPro" id="IPR000595">
    <property type="entry name" value="cNMP-bd_dom"/>
</dbReference>
<evidence type="ECO:0000256" key="1">
    <source>
        <dbReference type="SAM" id="MobiDB-lite"/>
    </source>
</evidence>
<gene>
    <name evidence="3" type="ORF">PCOR1329_LOCUS48009</name>
</gene>
<evidence type="ECO:0000313" key="3">
    <source>
        <dbReference type="EMBL" id="CAK0858129.1"/>
    </source>
</evidence>
<feature type="compositionally biased region" description="Low complexity" evidence="1">
    <location>
        <begin position="612"/>
        <end position="623"/>
    </location>
</feature>
<evidence type="ECO:0000259" key="2">
    <source>
        <dbReference type="PROSITE" id="PS50042"/>
    </source>
</evidence>
<feature type="non-terminal residue" evidence="3">
    <location>
        <position position="1145"/>
    </location>
</feature>
<keyword evidence="4" id="KW-1185">Reference proteome</keyword>
<feature type="compositionally biased region" description="Acidic residues" evidence="1">
    <location>
        <begin position="87"/>
        <end position="101"/>
    </location>
</feature>
<proteinExistence type="predicted"/>
<feature type="region of interest" description="Disordered" evidence="1">
    <location>
        <begin position="183"/>
        <end position="225"/>
    </location>
</feature>
<feature type="region of interest" description="Disordered" evidence="1">
    <location>
        <begin position="21"/>
        <end position="134"/>
    </location>
</feature>
<feature type="region of interest" description="Disordered" evidence="1">
    <location>
        <begin position="588"/>
        <end position="635"/>
    </location>
</feature>
<feature type="region of interest" description="Disordered" evidence="1">
    <location>
        <begin position="243"/>
        <end position="271"/>
    </location>
</feature>
<sequence length="1145" mass="123463">MLAPRRLQEKGFLSKVKLKEVVPPSATSSVSRRLHPDRNFKVEDHPDHPVRRKQRLQEAWLPTLEQAQTPSHSEVEGGDFEEKREDEKEDDEEGEEQEGDNEEKVNDERHTSSSRSSSSVSDLLEEPPAARLAEMPLPVKPWCGKCEAVKAYGILPLKPGDLCSAHAHTTQLLAQYARPPAPLGWPPAGGEPRAPGCRQPCRPAPGGSPGGSPGDSLGGSPGPRRESLLRFAKTADELLADLGAIEVPDEEPKSRFSSEPRPPGEGPPVLWGMPERRIGALECWAINHVKQIHVKVAAREHFSDHRRASRHRNSIISSGVAHILTARAQRCQLDGEESAFLTGKLRFFPYLCDLPDELMPLVAKDIIAESWELGSHIFQRGDPVPGLYWLARGEVLLEPEELPDGERAEDRHLEPPAAICAQDVFEQATAAYPGASRWLYSALWRTELRSCDLPLYSGLPRADPGSGTLLGALRSAGSFVLLPASEGLGELSPDGSVRAGRTCARPGWLQGGGLQDRWVRSRASWGGYAKVPEGSIAWGGHGGGAARGGRSHLCCLGAPLLLFAGALLWLFVPGDPLRVEALAAVPRSSPAPAGAPAARSAALPEPRELRPGRPSGAAAAAEGRPQEHDCSEGLEDWSSSWSAEKKAWCCSHQLRGCESEPDPGCRAQCSYGNSTVPCRAVVQWMADAFASSSYLDPCRSAHDVVMVQCPACREQASACDFESRGCASRADAGGHASQTEPPVPFAALKALEADVRSSQRDAPADECQQPCELDGRNGTCASQAQRFAEEKFRGKQQPCALGLGVALYGCPACRLGFEGSSRDFFGALEGAVSKQRAFPGASRFAGGRLGHISTMDSPTPQRRWAHPAEARPSPGAAERSGLARWAEAVDARLGRLEEQALQHAALSTSLTRHVEQVQDSLGDVKQSLEQALTSRRGVRGADGPTASPWRRAVPEPAEPLWARSERAAPSGPAVAADAHCAVRELEACMREELRGIHAHCGRMQAVEDRFASALRHIEQQLKEHGVSVEQFLHEGEAFHARVEEHEVRLVAARSKLEGHDQRLALVAEQLDAQRAAGLRARCEGPGDGRGEGLEQRLGRAEQSLRQLAAASKGAEDRLSDGLDDLSTRTANLPALVAELEERVSA</sequence>
<protein>
    <recommendedName>
        <fullName evidence="2">Cyclic nucleotide-binding domain-containing protein</fullName>
    </recommendedName>
</protein>
<dbReference type="Proteomes" id="UP001189429">
    <property type="component" value="Unassembled WGS sequence"/>
</dbReference>
<reference evidence="3" key="1">
    <citation type="submission" date="2023-10" db="EMBL/GenBank/DDBJ databases">
        <authorList>
            <person name="Chen Y."/>
            <person name="Shah S."/>
            <person name="Dougan E. K."/>
            <person name="Thang M."/>
            <person name="Chan C."/>
        </authorList>
    </citation>
    <scope>NUCLEOTIDE SEQUENCE [LARGE SCALE GENOMIC DNA]</scope>
</reference>
<dbReference type="InterPro" id="IPR018490">
    <property type="entry name" value="cNMP-bd_dom_sf"/>
</dbReference>
<feature type="compositionally biased region" description="Basic and acidic residues" evidence="1">
    <location>
        <begin position="34"/>
        <end position="49"/>
    </location>
</feature>
<feature type="region of interest" description="Disordered" evidence="1">
    <location>
        <begin position="849"/>
        <end position="880"/>
    </location>
</feature>
<feature type="domain" description="Cyclic nucleotide-binding" evidence="2">
    <location>
        <begin position="350"/>
        <end position="395"/>
    </location>
</feature>
<feature type="compositionally biased region" description="Low complexity" evidence="1">
    <location>
        <begin position="588"/>
        <end position="604"/>
    </location>
</feature>
<evidence type="ECO:0000313" key="4">
    <source>
        <dbReference type="Proteomes" id="UP001189429"/>
    </source>
</evidence>
<feature type="compositionally biased region" description="Basic and acidic residues" evidence="1">
    <location>
        <begin position="102"/>
        <end position="111"/>
    </location>
</feature>
<name>A0ABN9UH46_9DINO</name>
<accession>A0ABN9UH46</accession>
<organism evidence="3 4">
    <name type="scientific">Prorocentrum cordatum</name>
    <dbReference type="NCBI Taxonomy" id="2364126"/>
    <lineage>
        <taxon>Eukaryota</taxon>
        <taxon>Sar</taxon>
        <taxon>Alveolata</taxon>
        <taxon>Dinophyceae</taxon>
        <taxon>Prorocentrales</taxon>
        <taxon>Prorocentraceae</taxon>
        <taxon>Prorocentrum</taxon>
    </lineage>
</organism>
<feature type="compositionally biased region" description="Gly residues" evidence="1">
    <location>
        <begin position="207"/>
        <end position="221"/>
    </location>
</feature>
<dbReference type="EMBL" id="CAUYUJ010015790">
    <property type="protein sequence ID" value="CAK0858129.1"/>
    <property type="molecule type" value="Genomic_DNA"/>
</dbReference>